<comment type="caution">
    <text evidence="1">The sequence shown here is derived from an EMBL/GenBank/DDBJ whole genome shotgun (WGS) entry which is preliminary data.</text>
</comment>
<reference evidence="1 2" key="1">
    <citation type="submission" date="2019-03" db="EMBL/GenBank/DDBJ databases">
        <title>Single cell metagenomics reveals metabolic interactions within the superorganism composed of flagellate Streblomastix strix and complex community of Bacteroidetes bacteria on its surface.</title>
        <authorList>
            <person name="Treitli S.C."/>
            <person name="Kolisko M."/>
            <person name="Husnik F."/>
            <person name="Keeling P."/>
            <person name="Hampl V."/>
        </authorList>
    </citation>
    <scope>NUCLEOTIDE SEQUENCE [LARGE SCALE GENOMIC DNA]</scope>
    <source>
        <strain evidence="1">ST1C</strain>
    </source>
</reference>
<proteinExistence type="predicted"/>
<evidence type="ECO:0000313" key="2">
    <source>
        <dbReference type="Proteomes" id="UP000324800"/>
    </source>
</evidence>
<evidence type="ECO:0000313" key="1">
    <source>
        <dbReference type="EMBL" id="KAA6387243.1"/>
    </source>
</evidence>
<name>A0A5J4VY17_9EUKA</name>
<dbReference type="Proteomes" id="UP000324800">
    <property type="component" value="Unassembled WGS sequence"/>
</dbReference>
<gene>
    <name evidence="1" type="ORF">EZS28_017228</name>
</gene>
<sequence>MIPPEKPDIIYLQNIPAHFVFTDDIPADTYVYSYGKFRVRIVNMKGAEATAAAPQNSISQIKDAIFTKLEIQNAMFMTFAVPQYPTWFFFVLLHNFDLDIDQRHVIPQPYDALTQSVSGQII</sequence>
<protein>
    <submittedName>
        <fullName evidence="1">Uncharacterized protein</fullName>
    </submittedName>
</protein>
<organism evidence="1 2">
    <name type="scientific">Streblomastix strix</name>
    <dbReference type="NCBI Taxonomy" id="222440"/>
    <lineage>
        <taxon>Eukaryota</taxon>
        <taxon>Metamonada</taxon>
        <taxon>Preaxostyla</taxon>
        <taxon>Oxymonadida</taxon>
        <taxon>Streblomastigidae</taxon>
        <taxon>Streblomastix</taxon>
    </lineage>
</organism>
<dbReference type="AlphaFoldDB" id="A0A5J4VY17"/>
<accession>A0A5J4VY17</accession>
<dbReference type="EMBL" id="SNRW01004456">
    <property type="protein sequence ID" value="KAA6387243.1"/>
    <property type="molecule type" value="Genomic_DNA"/>
</dbReference>